<dbReference type="RefSeq" id="XP_022830652.1">
    <property type="nucleotide sequence ID" value="XM_022974884.1"/>
</dbReference>
<reference evidence="2" key="1">
    <citation type="submission" date="2025-08" db="UniProtKB">
        <authorList>
            <consortium name="RefSeq"/>
        </authorList>
    </citation>
    <scope>IDENTIFICATION</scope>
    <source>
        <strain evidence="2">Ishihara</strain>
        <tissue evidence="2">Whole body</tissue>
    </source>
</reference>
<sequence>MDDDDDDVTVCSDDFNMDDDGLDGSQTILKDFDEEIIGHQIIIDDRSQPIQSSENNSQTTFYESSQCTADNITKTNSDTVKTAETDQTVHKNLIIQDRNEPKDITTNVLGELIDKLHEEEKYPTFLEELLETVDVTLQLVFEGVSSEEDEFLKKDERIQRILLLNKSVHIQIHTIEKITNILEKFHANIIETDSIYELQNIDEIENVSYIFHILEIVLKKYLKNRQNDTQSTTQNSQEILKKSSITDIWRKKWNPSQKKIEGSREKKCVLKVLSNVLNKIVVDCVTCYSLVAYSALKCFNLMQK</sequence>
<dbReference type="Proteomes" id="UP000301870">
    <property type="component" value="Chromosome 3"/>
</dbReference>
<evidence type="ECO:0000313" key="1">
    <source>
        <dbReference type="Proteomes" id="UP000301870"/>
    </source>
</evidence>
<dbReference type="OrthoDB" id="7387587at2759"/>
<keyword evidence="1" id="KW-1185">Reference proteome</keyword>
<dbReference type="KEGG" id="sliu:111359361"/>
<name>A0A9J7ELJ3_SPOLT</name>
<dbReference type="AlphaFoldDB" id="A0A9J7ELJ3"/>
<proteinExistence type="predicted"/>
<gene>
    <name evidence="2" type="primary">LOC111359361</name>
</gene>
<organism evidence="1 2">
    <name type="scientific">Spodoptera litura</name>
    <name type="common">Asian cotton leafworm</name>
    <dbReference type="NCBI Taxonomy" id="69820"/>
    <lineage>
        <taxon>Eukaryota</taxon>
        <taxon>Metazoa</taxon>
        <taxon>Ecdysozoa</taxon>
        <taxon>Arthropoda</taxon>
        <taxon>Hexapoda</taxon>
        <taxon>Insecta</taxon>
        <taxon>Pterygota</taxon>
        <taxon>Neoptera</taxon>
        <taxon>Endopterygota</taxon>
        <taxon>Lepidoptera</taxon>
        <taxon>Glossata</taxon>
        <taxon>Ditrysia</taxon>
        <taxon>Noctuoidea</taxon>
        <taxon>Noctuidae</taxon>
        <taxon>Amphipyrinae</taxon>
        <taxon>Spodoptera</taxon>
    </lineage>
</organism>
<protein>
    <submittedName>
        <fullName evidence="2">Uncharacterized protein LOC111359361</fullName>
    </submittedName>
</protein>
<accession>A0A9J7ELJ3</accession>
<evidence type="ECO:0000313" key="2">
    <source>
        <dbReference type="RefSeq" id="XP_022830652.1"/>
    </source>
</evidence>
<dbReference type="GeneID" id="111359361"/>